<dbReference type="PROSITE" id="PS51186">
    <property type="entry name" value="GNAT"/>
    <property type="match status" value="1"/>
</dbReference>
<dbReference type="RefSeq" id="WP_120193727.1">
    <property type="nucleotide sequence ID" value="NZ_RAPK01000010.1"/>
</dbReference>
<reference evidence="2 3" key="1">
    <citation type="submission" date="2018-09" db="EMBL/GenBank/DDBJ databases">
        <title>Genomic Encyclopedia of Archaeal and Bacterial Type Strains, Phase II (KMG-II): from individual species to whole genera.</title>
        <authorList>
            <person name="Goeker M."/>
        </authorList>
    </citation>
    <scope>NUCLEOTIDE SEQUENCE [LARGE SCALE GENOMIC DNA]</scope>
    <source>
        <strain evidence="2 3">DSM 17008</strain>
    </source>
</reference>
<dbReference type="Pfam" id="PF13302">
    <property type="entry name" value="Acetyltransf_3"/>
    <property type="match status" value="1"/>
</dbReference>
<gene>
    <name evidence="2" type="ORF">ATL39_2568</name>
</gene>
<dbReference type="Proteomes" id="UP000285120">
    <property type="component" value="Unassembled WGS sequence"/>
</dbReference>
<dbReference type="InterPro" id="IPR000182">
    <property type="entry name" value="GNAT_dom"/>
</dbReference>
<accession>A0A419UZQ6</accession>
<evidence type="ECO:0000313" key="3">
    <source>
        <dbReference type="Proteomes" id="UP000285120"/>
    </source>
</evidence>
<dbReference type="Gene3D" id="3.40.630.30">
    <property type="match status" value="1"/>
</dbReference>
<proteinExistence type="predicted"/>
<comment type="caution">
    <text evidence="2">The sequence shown here is derived from an EMBL/GenBank/DDBJ whole genome shotgun (WGS) entry which is preliminary data.</text>
</comment>
<organism evidence="2 3">
    <name type="scientific">Sinobaca qinghaiensis</name>
    <dbReference type="NCBI Taxonomy" id="342944"/>
    <lineage>
        <taxon>Bacteria</taxon>
        <taxon>Bacillati</taxon>
        <taxon>Bacillota</taxon>
        <taxon>Bacilli</taxon>
        <taxon>Bacillales</taxon>
        <taxon>Sporolactobacillaceae</taxon>
        <taxon>Sinobaca</taxon>
    </lineage>
</organism>
<keyword evidence="3" id="KW-1185">Reference proteome</keyword>
<dbReference type="GO" id="GO:0016747">
    <property type="term" value="F:acyltransferase activity, transferring groups other than amino-acyl groups"/>
    <property type="evidence" value="ECO:0007669"/>
    <property type="project" value="InterPro"/>
</dbReference>
<dbReference type="PANTHER" id="PTHR43610:SF1">
    <property type="entry name" value="N-ACETYLTRANSFERASE DOMAIN-CONTAINING PROTEIN"/>
    <property type="match status" value="1"/>
</dbReference>
<dbReference type="EMBL" id="RAPK01000010">
    <property type="protein sequence ID" value="RKD71173.1"/>
    <property type="molecule type" value="Genomic_DNA"/>
</dbReference>
<dbReference type="InterPro" id="IPR016181">
    <property type="entry name" value="Acyl_CoA_acyltransferase"/>
</dbReference>
<evidence type="ECO:0000259" key="1">
    <source>
        <dbReference type="PROSITE" id="PS51186"/>
    </source>
</evidence>
<keyword evidence="2" id="KW-0808">Transferase</keyword>
<dbReference type="SUPFAM" id="SSF55729">
    <property type="entry name" value="Acyl-CoA N-acyltransferases (Nat)"/>
    <property type="match status" value="1"/>
</dbReference>
<dbReference type="AlphaFoldDB" id="A0A419UZQ6"/>
<feature type="domain" description="N-acetyltransferase" evidence="1">
    <location>
        <begin position="9"/>
        <end position="175"/>
    </location>
</feature>
<dbReference type="OrthoDB" id="9795199at2"/>
<sequence>MEKRTGRHYQLRLMTPDDAEDLYQIATEASNWTYMVRYLSSVKDMESIIEAACSEYEQGTSFPYTVIERKTGRIRGSTRLYNYSESRRTLELGSTYFTSSLQGTGINAETKYLLLQQAFEEIHAIRVQVLTDEKNVPAQRALERLGAVKEGVLRNERQLYDGRIRNAVMYSIIAEEWPKIKMQLKWRMG</sequence>
<dbReference type="PANTHER" id="PTHR43610">
    <property type="entry name" value="BLL6696 PROTEIN"/>
    <property type="match status" value="1"/>
</dbReference>
<protein>
    <submittedName>
        <fullName evidence="2">RimJ/RimL family protein N-acetyltransferase</fullName>
    </submittedName>
</protein>
<evidence type="ECO:0000313" key="2">
    <source>
        <dbReference type="EMBL" id="RKD71173.1"/>
    </source>
</evidence>
<name>A0A419UZQ6_9BACL</name>